<reference evidence="1 2" key="1">
    <citation type="submission" date="2018-10" db="EMBL/GenBank/DDBJ databases">
        <authorList>
            <person name="Ekblom R."/>
            <person name="Jareborg N."/>
        </authorList>
    </citation>
    <scope>NUCLEOTIDE SEQUENCE [LARGE SCALE GENOMIC DNA]</scope>
    <source>
        <tissue evidence="1">Muscle</tissue>
    </source>
</reference>
<keyword evidence="2" id="KW-1185">Reference proteome</keyword>
<evidence type="ECO:0000313" key="1">
    <source>
        <dbReference type="EMBL" id="VCX30995.1"/>
    </source>
</evidence>
<evidence type="ECO:0000313" key="2">
    <source>
        <dbReference type="Proteomes" id="UP000269945"/>
    </source>
</evidence>
<dbReference type="AlphaFoldDB" id="A0A9X9M3B9"/>
<accession>A0A9X9M3B9</accession>
<name>A0A9X9M3B9_GULGU</name>
<comment type="caution">
    <text evidence="1">The sequence shown here is derived from an EMBL/GenBank/DDBJ whole genome shotgun (WGS) entry which is preliminary data.</text>
</comment>
<dbReference type="EMBL" id="CYRY02039962">
    <property type="protein sequence ID" value="VCX30995.1"/>
    <property type="molecule type" value="Genomic_DNA"/>
</dbReference>
<organism evidence="1 2">
    <name type="scientific">Gulo gulo</name>
    <name type="common">Wolverine</name>
    <name type="synonym">Gluton</name>
    <dbReference type="NCBI Taxonomy" id="48420"/>
    <lineage>
        <taxon>Eukaryota</taxon>
        <taxon>Metazoa</taxon>
        <taxon>Chordata</taxon>
        <taxon>Craniata</taxon>
        <taxon>Vertebrata</taxon>
        <taxon>Euteleostomi</taxon>
        <taxon>Mammalia</taxon>
        <taxon>Eutheria</taxon>
        <taxon>Laurasiatheria</taxon>
        <taxon>Carnivora</taxon>
        <taxon>Caniformia</taxon>
        <taxon>Musteloidea</taxon>
        <taxon>Mustelidae</taxon>
        <taxon>Guloninae</taxon>
        <taxon>Gulo</taxon>
    </lineage>
</organism>
<protein>
    <submittedName>
        <fullName evidence="1">Uncharacterized protein</fullName>
    </submittedName>
</protein>
<sequence length="90" mass="9504">WLSLCTAGRSRPPTSLQGLQLPPCLAHRVYSRAQEPCRVCTTGVRHCCGPPLMPAMPTSALCPSQPAVPAISASLWATKPPGAGRWLSTP</sequence>
<proteinExistence type="predicted"/>
<dbReference type="Proteomes" id="UP000269945">
    <property type="component" value="Unassembled WGS sequence"/>
</dbReference>
<gene>
    <name evidence="1" type="ORF">BN2614_LOCUS10</name>
</gene>
<feature type="non-terminal residue" evidence="1">
    <location>
        <position position="1"/>
    </location>
</feature>
<feature type="non-terminal residue" evidence="1">
    <location>
        <position position="90"/>
    </location>
</feature>